<dbReference type="AlphaFoldDB" id="A0A7S3R7Z3"/>
<feature type="region of interest" description="Disordered" evidence="1">
    <location>
        <begin position="259"/>
        <end position="278"/>
    </location>
</feature>
<name>A0A7S3R7Z3_DUNTE</name>
<proteinExistence type="predicted"/>
<organism evidence="2">
    <name type="scientific">Dunaliella tertiolecta</name>
    <name type="common">Green alga</name>
    <dbReference type="NCBI Taxonomy" id="3047"/>
    <lineage>
        <taxon>Eukaryota</taxon>
        <taxon>Viridiplantae</taxon>
        <taxon>Chlorophyta</taxon>
        <taxon>core chlorophytes</taxon>
        <taxon>Chlorophyceae</taxon>
        <taxon>CS clade</taxon>
        <taxon>Chlamydomonadales</taxon>
        <taxon>Dunaliellaceae</taxon>
        <taxon>Dunaliella</taxon>
    </lineage>
</organism>
<gene>
    <name evidence="2" type="ORF">DTER00134_LOCUS20517</name>
</gene>
<feature type="region of interest" description="Disordered" evidence="1">
    <location>
        <begin position="1"/>
        <end position="20"/>
    </location>
</feature>
<evidence type="ECO:0000256" key="1">
    <source>
        <dbReference type="SAM" id="MobiDB-lite"/>
    </source>
</evidence>
<feature type="region of interest" description="Disordered" evidence="1">
    <location>
        <begin position="549"/>
        <end position="595"/>
    </location>
</feature>
<reference evidence="2" key="1">
    <citation type="submission" date="2021-01" db="EMBL/GenBank/DDBJ databases">
        <authorList>
            <person name="Corre E."/>
            <person name="Pelletier E."/>
            <person name="Niang G."/>
            <person name="Scheremetjew M."/>
            <person name="Finn R."/>
            <person name="Kale V."/>
            <person name="Holt S."/>
            <person name="Cochrane G."/>
            <person name="Meng A."/>
            <person name="Brown T."/>
            <person name="Cohen L."/>
        </authorList>
    </citation>
    <scope>NUCLEOTIDE SEQUENCE</scope>
    <source>
        <strain evidence="2">CCMP1320</strain>
    </source>
</reference>
<feature type="compositionally biased region" description="Polar residues" evidence="1">
    <location>
        <begin position="555"/>
        <end position="578"/>
    </location>
</feature>
<protein>
    <submittedName>
        <fullName evidence="2">Uncharacterized protein</fullName>
    </submittedName>
</protein>
<sequence length="966" mass="104949">MPAPSIPEAAPQFRGEKGKDDLHDWVNQSKLWFARTALLNKGNNSITEVDLVDIFCLTAFKAETPARYWYEANRAEIIAPPSSGKPLHEQLLEAVEEHFAHLVADPDQELIDLRLHGMDLSTFAHKFLKVYKASSTSSKKAKAMLLLKCEKLKELHSRLLSMCVEQPKITVEQLVDYMHKHQALVNTMECIDPAKTRKVVGMTVEADASPTPTSCTTQAVQPPAKTNQARNFCMLHGHNPSHNTEQCRDLQAMVSDKKAVNPRAKPSRPADPQDQSNMAGAVTQEVMERLSAVGIGPGAPSRAPATPPFGPYTQKPVPRQEWYPAAQPHSYAPVHMQAQHAGPQTAPAPFYASNMIYPARAGMMFKYPRHEVCGRIHPPDAPCYGRDYDPRVHMRAPPAQPRMPAPAPATQQTKQVHMTRYSAPTTESPDGARCAFAQTPASDHIQPVWPPLHALLTVRTDMDPEPKSSVCAATPVPFRAGPLNRADVPGEAPAPVQKPEPPAMATVRIVGSELSVQDLIAMQKLPGFEVSFKVPKPTLMGALKRTDLLAPEGTPTPSQVSAQTSLAESHTRAASHSVSDGKVATAPEAATSSEPSLFGFDDVPVFAAAKHGPIPEQPTFDTTKYMNESSGLYRLSEGVSFAHREKIITASRVLFDTCSEVNLLSKEFADKNGILYGPSTHKIHTSMGSAGGVIGQVVGPIWSILNRGKDVECSTASPDGVTFLVVAGVNDLYEVLLSTHVARDWGARADPVVNLLQYRPFLRTKNDLDTFASVPLISTGKSQLKTAATAFLACMTTAADKFADPQHDAHTKSSVSTVASHACAAHQVPLTHSCTTASSAAAAIRAWHTTRNKYSRIKDVSLFQFPADRPSHTRAPAYKQQLPLTKHLPYVMRTARTTNQHSRQPPLERPAAPPEIAMKLKLSSLPACGGCVPCTSPSALASTCGRACLPMTTNRSRWQAWKSKRG</sequence>
<dbReference type="EMBL" id="HBIP01033605">
    <property type="protein sequence ID" value="CAE0505444.1"/>
    <property type="molecule type" value="Transcribed_RNA"/>
</dbReference>
<evidence type="ECO:0000313" key="2">
    <source>
        <dbReference type="EMBL" id="CAE0505444.1"/>
    </source>
</evidence>
<accession>A0A7S3R7Z3</accession>